<organism evidence="1 2">
    <name type="scientific">Alicyclobacillus fastidiosus</name>
    <dbReference type="NCBI Taxonomy" id="392011"/>
    <lineage>
        <taxon>Bacteria</taxon>
        <taxon>Bacillati</taxon>
        <taxon>Bacillota</taxon>
        <taxon>Bacilli</taxon>
        <taxon>Bacillales</taxon>
        <taxon>Alicyclobacillaceae</taxon>
        <taxon>Alicyclobacillus</taxon>
    </lineage>
</organism>
<keyword evidence="2" id="KW-1185">Reference proteome</keyword>
<gene>
    <name evidence="1" type="ORF">NZD89_27870</name>
</gene>
<name>A0ABY6ZPU2_9BACL</name>
<reference evidence="1" key="1">
    <citation type="submission" date="2022-08" db="EMBL/GenBank/DDBJ databases">
        <title>Alicyclobacillus fastidiosus DSM 17978, complete genome.</title>
        <authorList>
            <person name="Wang Q."/>
            <person name="Cai R."/>
            <person name="Wang Z."/>
        </authorList>
    </citation>
    <scope>NUCLEOTIDE SEQUENCE</scope>
    <source>
        <strain evidence="1">DSM 17978</strain>
        <plasmid evidence="1">unnamed1</plasmid>
    </source>
</reference>
<evidence type="ECO:0000313" key="2">
    <source>
        <dbReference type="Proteomes" id="UP001164761"/>
    </source>
</evidence>
<accession>A0ABY6ZPU2</accession>
<evidence type="ECO:0000313" key="1">
    <source>
        <dbReference type="EMBL" id="WAH44867.1"/>
    </source>
</evidence>
<dbReference type="RefSeq" id="WP_268008736.1">
    <property type="nucleotide sequence ID" value="NZ_BSUT01000003.1"/>
</dbReference>
<geneLocation type="plasmid" evidence="1 2">
    <name>unnamed1</name>
</geneLocation>
<keyword evidence="1" id="KW-0614">Plasmid</keyword>
<protein>
    <submittedName>
        <fullName evidence="1">Uncharacterized protein</fullName>
    </submittedName>
</protein>
<dbReference type="EMBL" id="CP104068">
    <property type="protein sequence ID" value="WAH44867.1"/>
    <property type="molecule type" value="Genomic_DNA"/>
</dbReference>
<dbReference type="Proteomes" id="UP001164761">
    <property type="component" value="Plasmid unnamed1"/>
</dbReference>
<proteinExistence type="predicted"/>
<sequence>MKEPIIMIDSEDAMRILQVCGSQSLAVFLSLQALGNPCSIEDVQKFTGMSLEETKEAAARLGVYQLGIVRKPMPVILQVPGKPDDNTECLQ</sequence>